<evidence type="ECO:0000313" key="8">
    <source>
        <dbReference type="EMBL" id="GIG46231.1"/>
    </source>
</evidence>
<name>A0A919PK58_9ACTN</name>
<keyword evidence="1 4" id="KW-0645">Protease</keyword>
<dbReference type="PANTHER" id="PTHR42884:SF14">
    <property type="entry name" value="NEUROENDOCRINE CONVERTASE 1"/>
    <property type="match status" value="1"/>
</dbReference>
<keyword evidence="5" id="KW-0472">Membrane</keyword>
<dbReference type="PROSITE" id="PS51892">
    <property type="entry name" value="SUBTILASE"/>
    <property type="match status" value="1"/>
</dbReference>
<organism evidence="8 9">
    <name type="scientific">Dactylosporangium siamense</name>
    <dbReference type="NCBI Taxonomy" id="685454"/>
    <lineage>
        <taxon>Bacteria</taxon>
        <taxon>Bacillati</taxon>
        <taxon>Actinomycetota</taxon>
        <taxon>Actinomycetes</taxon>
        <taxon>Micromonosporales</taxon>
        <taxon>Micromonosporaceae</taxon>
        <taxon>Dactylosporangium</taxon>
    </lineage>
</organism>
<dbReference type="EMBL" id="BONQ01000065">
    <property type="protein sequence ID" value="GIG46231.1"/>
    <property type="molecule type" value="Genomic_DNA"/>
</dbReference>
<reference evidence="8" key="1">
    <citation type="submission" date="2021-01" db="EMBL/GenBank/DDBJ databases">
        <title>Whole genome shotgun sequence of Dactylosporangium siamense NBRC 106093.</title>
        <authorList>
            <person name="Komaki H."/>
            <person name="Tamura T."/>
        </authorList>
    </citation>
    <scope>NUCLEOTIDE SEQUENCE</scope>
    <source>
        <strain evidence="8">NBRC 106093</strain>
    </source>
</reference>
<evidence type="ECO:0000259" key="7">
    <source>
        <dbReference type="Pfam" id="PF00082"/>
    </source>
</evidence>
<evidence type="ECO:0000256" key="5">
    <source>
        <dbReference type="SAM" id="Phobius"/>
    </source>
</evidence>
<evidence type="ECO:0000256" key="3">
    <source>
        <dbReference type="ARBA" id="ARBA00022825"/>
    </source>
</evidence>
<feature type="domain" description="Peptidase S8/S53" evidence="7">
    <location>
        <begin position="46"/>
        <end position="299"/>
    </location>
</feature>
<dbReference type="InterPro" id="IPR000209">
    <property type="entry name" value="Peptidase_S8/S53_dom"/>
</dbReference>
<keyword evidence="9" id="KW-1185">Reference proteome</keyword>
<keyword evidence="2 4" id="KW-0378">Hydrolase</keyword>
<gene>
    <name evidence="8" type="ORF">Dsi01nite_042720</name>
</gene>
<keyword evidence="5" id="KW-0812">Transmembrane</keyword>
<dbReference type="GO" id="GO:0004252">
    <property type="term" value="F:serine-type endopeptidase activity"/>
    <property type="evidence" value="ECO:0007669"/>
    <property type="project" value="UniProtKB-UniRule"/>
</dbReference>
<dbReference type="Proteomes" id="UP000660611">
    <property type="component" value="Unassembled WGS sequence"/>
</dbReference>
<evidence type="ECO:0000256" key="2">
    <source>
        <dbReference type="ARBA" id="ARBA00022801"/>
    </source>
</evidence>
<evidence type="ECO:0000256" key="6">
    <source>
        <dbReference type="SAM" id="SignalP"/>
    </source>
</evidence>
<evidence type="ECO:0000256" key="4">
    <source>
        <dbReference type="PROSITE-ProRule" id="PRU01240"/>
    </source>
</evidence>
<dbReference type="GO" id="GO:0016485">
    <property type="term" value="P:protein processing"/>
    <property type="evidence" value="ECO:0007669"/>
    <property type="project" value="TreeGrafter"/>
</dbReference>
<keyword evidence="3 4" id="KW-0720">Serine protease</keyword>
<feature type="signal peptide" evidence="6">
    <location>
        <begin position="1"/>
        <end position="22"/>
    </location>
</feature>
<comment type="similarity">
    <text evidence="4">Belongs to the peptidase S8 family.</text>
</comment>
<keyword evidence="5" id="KW-1133">Transmembrane helix</keyword>
<dbReference type="Gene3D" id="3.40.50.200">
    <property type="entry name" value="Peptidase S8/S53 domain"/>
    <property type="match status" value="1"/>
</dbReference>
<evidence type="ECO:0000313" key="9">
    <source>
        <dbReference type="Proteomes" id="UP000660611"/>
    </source>
</evidence>
<feature type="transmembrane region" description="Helical" evidence="5">
    <location>
        <begin position="349"/>
        <end position="369"/>
    </location>
</feature>
<dbReference type="GO" id="GO:0005886">
    <property type="term" value="C:plasma membrane"/>
    <property type="evidence" value="ECO:0007669"/>
    <property type="project" value="TreeGrafter"/>
</dbReference>
<comment type="caution">
    <text evidence="8">The sequence shown here is derived from an EMBL/GenBank/DDBJ whole genome shotgun (WGS) entry which is preliminary data.</text>
</comment>
<feature type="active site" description="Charge relay system" evidence="4">
    <location>
        <position position="88"/>
    </location>
</feature>
<evidence type="ECO:0000256" key="1">
    <source>
        <dbReference type="ARBA" id="ARBA00022670"/>
    </source>
</evidence>
<feature type="active site" description="Charge relay system" evidence="4">
    <location>
        <position position="251"/>
    </location>
</feature>
<dbReference type="SUPFAM" id="SSF52743">
    <property type="entry name" value="Subtilisin-like"/>
    <property type="match status" value="1"/>
</dbReference>
<protein>
    <submittedName>
        <fullName evidence="8">Type VII secretion-associated serine protease</fullName>
    </submittedName>
</protein>
<dbReference type="InterPro" id="IPR036852">
    <property type="entry name" value="Peptidase_S8/S53_dom_sf"/>
</dbReference>
<dbReference type="PRINTS" id="PR00723">
    <property type="entry name" value="SUBTILISIN"/>
</dbReference>
<dbReference type="RefSeq" id="WP_203848011.1">
    <property type="nucleotide sequence ID" value="NZ_BAAAVW010000013.1"/>
</dbReference>
<feature type="active site" description="Charge relay system" evidence="4">
    <location>
        <position position="55"/>
    </location>
</feature>
<keyword evidence="6" id="KW-0732">Signal</keyword>
<dbReference type="AlphaFoldDB" id="A0A919PK58"/>
<feature type="chain" id="PRO_5037309783" evidence="6">
    <location>
        <begin position="23"/>
        <end position="391"/>
    </location>
</feature>
<accession>A0A919PK58</accession>
<sequence length="391" mass="39719">MKKAALVVGVVLALLPVSPAFADGIRDDQWHLQYLRVSEANEKTRGEGVTVAIVDNGVDRNHVDLTASVLPAIYTNGGLTAPGDPDGHGTALAGLIAGQGHGANRQHGVLGIAPGADILPVVLGSPVTPDPTGARTVTPDQLAEGIELATVRGAKVIVVGYSVGGSERLAQAVREAQAADAIIVAADGNRAGEAFEPYPAAYDGVLAAVPLSHDGDVLVTSDSGRRLGFGVPGEEIMTTNAGGGYRVDAGSASAGELAAVVALVRAAYPKLPAEEIVHRLSVTAVDAGSTGVDPVFGVGRIDLVPALTRTIPLKNPPKPSAVPSPSAAASASVAAPVAGPAEARSRGRLGWLLSLPLIAFIGVLLWYALRAEHRLRRSESAVASGEQRATG</sequence>
<dbReference type="PANTHER" id="PTHR42884">
    <property type="entry name" value="PROPROTEIN CONVERTASE SUBTILISIN/KEXIN-RELATED"/>
    <property type="match status" value="1"/>
</dbReference>
<dbReference type="InterPro" id="IPR015500">
    <property type="entry name" value="Peptidase_S8_subtilisin-rel"/>
</dbReference>
<proteinExistence type="inferred from homology"/>
<dbReference type="Pfam" id="PF00082">
    <property type="entry name" value="Peptidase_S8"/>
    <property type="match status" value="1"/>
</dbReference>